<evidence type="ECO:0000256" key="2">
    <source>
        <dbReference type="ARBA" id="ARBA00022679"/>
    </source>
</evidence>
<evidence type="ECO:0000259" key="3">
    <source>
        <dbReference type="Pfam" id="PF00685"/>
    </source>
</evidence>
<comment type="similarity">
    <text evidence="1">Belongs to the sulfotransferase 1 family.</text>
</comment>
<organism evidence="4 5">
    <name type="scientific">Priapulus caudatus</name>
    <name type="common">Priapulid worm</name>
    <dbReference type="NCBI Taxonomy" id="37621"/>
    <lineage>
        <taxon>Eukaryota</taxon>
        <taxon>Metazoa</taxon>
        <taxon>Ecdysozoa</taxon>
        <taxon>Scalidophora</taxon>
        <taxon>Priapulida</taxon>
        <taxon>Priapulimorpha</taxon>
        <taxon>Priapulimorphida</taxon>
        <taxon>Priapulidae</taxon>
        <taxon>Priapulus</taxon>
    </lineage>
</organism>
<gene>
    <name evidence="5" type="primary">LOC106819254</name>
</gene>
<evidence type="ECO:0000313" key="5">
    <source>
        <dbReference type="RefSeq" id="XP_014679385.1"/>
    </source>
</evidence>
<reference evidence="5" key="1">
    <citation type="submission" date="2025-08" db="UniProtKB">
        <authorList>
            <consortium name="RefSeq"/>
        </authorList>
    </citation>
    <scope>IDENTIFICATION</scope>
</reference>
<dbReference type="PANTHER" id="PTHR11783">
    <property type="entry name" value="SULFOTRANSFERASE SULT"/>
    <property type="match status" value="1"/>
</dbReference>
<protein>
    <submittedName>
        <fullName evidence="5">Sulfotransferase 1A1-like</fullName>
    </submittedName>
</protein>
<accession>A0ABM1F4L4</accession>
<evidence type="ECO:0000256" key="1">
    <source>
        <dbReference type="ARBA" id="ARBA00005771"/>
    </source>
</evidence>
<dbReference type="InterPro" id="IPR027417">
    <property type="entry name" value="P-loop_NTPase"/>
</dbReference>
<dbReference type="RefSeq" id="XP_014679385.1">
    <property type="nucleotide sequence ID" value="XM_014823899.1"/>
</dbReference>
<proteinExistence type="inferred from homology"/>
<dbReference type="Pfam" id="PF00685">
    <property type="entry name" value="Sulfotransfer_1"/>
    <property type="match status" value="1"/>
</dbReference>
<dbReference type="SUPFAM" id="SSF52540">
    <property type="entry name" value="P-loop containing nucleoside triphosphate hydrolases"/>
    <property type="match status" value="1"/>
</dbReference>
<dbReference type="GeneID" id="106819254"/>
<keyword evidence="4" id="KW-1185">Reference proteome</keyword>
<dbReference type="InterPro" id="IPR000863">
    <property type="entry name" value="Sulfotransferase_dom"/>
</dbReference>
<evidence type="ECO:0000313" key="4">
    <source>
        <dbReference type="Proteomes" id="UP000695022"/>
    </source>
</evidence>
<dbReference type="Gene3D" id="3.40.50.300">
    <property type="entry name" value="P-loop containing nucleotide triphosphate hydrolases"/>
    <property type="match status" value="2"/>
</dbReference>
<sequence length="170" mass="20182">MNNCNTEKANEKILEERFPCVDFTFEGRTPVNPDTLPSPRFIKIHLPYSLLPQTIKDKKCKIVYVSRNPKDNLVSYYFSFPYGPYWKHNLSYWDVREEANILFIKYEDMKKDPNASIRKIAEYLGKELTEDQVDLIAEATSFKKMKTNPNTNYDWLPENDVPETHKFMRK</sequence>
<name>A0ABM1F4L4_PRICU</name>
<dbReference type="Proteomes" id="UP000695022">
    <property type="component" value="Unplaced"/>
</dbReference>
<feature type="non-terminal residue" evidence="5">
    <location>
        <position position="170"/>
    </location>
</feature>
<feature type="domain" description="Sulfotransferase" evidence="3">
    <location>
        <begin position="2"/>
        <end position="170"/>
    </location>
</feature>
<keyword evidence="2" id="KW-0808">Transferase</keyword>